<dbReference type="Gene3D" id="2.30.110.10">
    <property type="entry name" value="Electron Transport, Fmn-binding Protein, Chain A"/>
    <property type="match status" value="1"/>
</dbReference>
<dbReference type="PANTHER" id="PTHR34818">
    <property type="entry name" value="PROTEIN BLI-3"/>
    <property type="match status" value="1"/>
</dbReference>
<dbReference type="AlphaFoldDB" id="A0A3M0G9A7"/>
<gene>
    <name evidence="2" type="ORF">EAX62_13170</name>
</gene>
<dbReference type="PANTHER" id="PTHR34818:SF1">
    <property type="entry name" value="PROTEIN BLI-3"/>
    <property type="match status" value="1"/>
</dbReference>
<dbReference type="Pfam" id="PF16242">
    <property type="entry name" value="Pyrid_ox_like"/>
    <property type="match status" value="1"/>
</dbReference>
<evidence type="ECO:0000259" key="1">
    <source>
        <dbReference type="Pfam" id="PF16242"/>
    </source>
</evidence>
<dbReference type="Proteomes" id="UP000275256">
    <property type="component" value="Unassembled WGS sequence"/>
</dbReference>
<feature type="domain" description="General stress protein FMN-binding split barrel" evidence="1">
    <location>
        <begin position="9"/>
        <end position="150"/>
    </location>
</feature>
<reference evidence="2 3" key="1">
    <citation type="submission" date="2018-10" db="EMBL/GenBank/DDBJ databases">
        <title>Tessaracoccus antarcticuss sp. nov., isolated from sediment.</title>
        <authorList>
            <person name="Zhou L.Y."/>
            <person name="Du Z.J."/>
        </authorList>
    </citation>
    <scope>NUCLEOTIDE SEQUENCE [LARGE SCALE GENOMIC DNA]</scope>
    <source>
        <strain evidence="2 3">JDX10</strain>
    </source>
</reference>
<evidence type="ECO:0000313" key="3">
    <source>
        <dbReference type="Proteomes" id="UP000275256"/>
    </source>
</evidence>
<dbReference type="EMBL" id="REFW01000004">
    <property type="protein sequence ID" value="RMB58163.1"/>
    <property type="molecule type" value="Genomic_DNA"/>
</dbReference>
<organism evidence="2 3">
    <name type="scientific">Tessaracoccus antarcticus</name>
    <dbReference type="NCBI Taxonomy" id="2479848"/>
    <lineage>
        <taxon>Bacteria</taxon>
        <taxon>Bacillati</taxon>
        <taxon>Actinomycetota</taxon>
        <taxon>Actinomycetes</taxon>
        <taxon>Propionibacteriales</taxon>
        <taxon>Propionibacteriaceae</taxon>
        <taxon>Tessaracoccus</taxon>
    </lineage>
</organism>
<dbReference type="InterPro" id="IPR038725">
    <property type="entry name" value="YdaG_split_barrel_FMN-bd"/>
</dbReference>
<dbReference type="InterPro" id="IPR052917">
    <property type="entry name" value="Stress-Dev_Protein"/>
</dbReference>
<proteinExistence type="predicted"/>
<protein>
    <recommendedName>
        <fullName evidence="1">General stress protein FMN-binding split barrel domain-containing protein</fullName>
    </recommendedName>
</protein>
<sequence length="163" mass="17770">MNNDAGKSLDDVMELLKKQHTAMLTTFDGDKLVSRPMGAQEPDEDGTLWFFTQTGSEKAQQIEADGRVNVTYADGDYLSVEGTAEVVQDVAKQRELWNPFAESWLQCKAEDPQVSLIKVTAHTIGYWDTPSTAGSMISMVKGLITHTQPDGGESGVVDADVQS</sequence>
<accession>A0A3M0G9A7</accession>
<dbReference type="SUPFAM" id="SSF50475">
    <property type="entry name" value="FMN-binding split barrel"/>
    <property type="match status" value="1"/>
</dbReference>
<evidence type="ECO:0000313" key="2">
    <source>
        <dbReference type="EMBL" id="RMB58163.1"/>
    </source>
</evidence>
<comment type="caution">
    <text evidence="2">The sequence shown here is derived from an EMBL/GenBank/DDBJ whole genome shotgun (WGS) entry which is preliminary data.</text>
</comment>
<name>A0A3M0G9A7_9ACTN</name>
<dbReference type="InterPro" id="IPR012349">
    <property type="entry name" value="Split_barrel_FMN-bd"/>
</dbReference>
<dbReference type="RefSeq" id="WP_121902201.1">
    <property type="nucleotide sequence ID" value="NZ_REFW01000004.1"/>
</dbReference>
<keyword evidence="3" id="KW-1185">Reference proteome</keyword>
<dbReference type="OrthoDB" id="1432662at2"/>